<keyword evidence="5" id="KW-1185">Reference proteome</keyword>
<dbReference type="GO" id="GO:0008270">
    <property type="term" value="F:zinc ion binding"/>
    <property type="evidence" value="ECO:0007669"/>
    <property type="project" value="UniProtKB-KW"/>
</dbReference>
<dbReference type="PROSITE" id="PS50119">
    <property type="entry name" value="ZF_BBOX"/>
    <property type="match status" value="1"/>
</dbReference>
<accession>A0A8S3PZM2</accession>
<dbReference type="EMBL" id="CAJPWZ010000228">
    <property type="protein sequence ID" value="CAG2188398.1"/>
    <property type="molecule type" value="Genomic_DNA"/>
</dbReference>
<evidence type="ECO:0000256" key="1">
    <source>
        <dbReference type="PROSITE-ProRule" id="PRU00024"/>
    </source>
</evidence>
<feature type="coiled-coil region" evidence="2">
    <location>
        <begin position="71"/>
        <end position="98"/>
    </location>
</feature>
<evidence type="ECO:0000259" key="3">
    <source>
        <dbReference type="PROSITE" id="PS50119"/>
    </source>
</evidence>
<proteinExistence type="predicted"/>
<evidence type="ECO:0000313" key="5">
    <source>
        <dbReference type="Proteomes" id="UP000683360"/>
    </source>
</evidence>
<dbReference type="AlphaFoldDB" id="A0A8S3PZM2"/>
<protein>
    <recommendedName>
        <fullName evidence="3">B box-type domain-containing protein</fullName>
    </recommendedName>
</protein>
<keyword evidence="1" id="KW-0863">Zinc-finger</keyword>
<comment type="caution">
    <text evidence="4">The sequence shown here is derived from an EMBL/GenBank/DDBJ whole genome shotgun (WGS) entry which is preliminary data.</text>
</comment>
<feature type="coiled-coil region" evidence="2">
    <location>
        <begin position="122"/>
        <end position="149"/>
    </location>
</feature>
<organism evidence="4 5">
    <name type="scientific">Mytilus edulis</name>
    <name type="common">Blue mussel</name>
    <dbReference type="NCBI Taxonomy" id="6550"/>
    <lineage>
        <taxon>Eukaryota</taxon>
        <taxon>Metazoa</taxon>
        <taxon>Spiralia</taxon>
        <taxon>Lophotrochozoa</taxon>
        <taxon>Mollusca</taxon>
        <taxon>Bivalvia</taxon>
        <taxon>Autobranchia</taxon>
        <taxon>Pteriomorphia</taxon>
        <taxon>Mytilida</taxon>
        <taxon>Mytiloidea</taxon>
        <taxon>Mytilidae</taxon>
        <taxon>Mytilinae</taxon>
        <taxon>Mytilus</taxon>
    </lineage>
</organism>
<name>A0A8S3PZM2_MYTED</name>
<evidence type="ECO:0000313" key="4">
    <source>
        <dbReference type="EMBL" id="CAG2188398.1"/>
    </source>
</evidence>
<keyword evidence="2" id="KW-0175">Coiled coil</keyword>
<gene>
    <name evidence="4" type="ORF">MEDL_3819</name>
</gene>
<keyword evidence="1" id="KW-0862">Zinc</keyword>
<dbReference type="CDD" id="cd19757">
    <property type="entry name" value="Bbox1"/>
    <property type="match status" value="1"/>
</dbReference>
<dbReference type="Proteomes" id="UP000683360">
    <property type="component" value="Unassembled WGS sequence"/>
</dbReference>
<dbReference type="OrthoDB" id="6205075at2759"/>
<reference evidence="4" key="1">
    <citation type="submission" date="2021-03" db="EMBL/GenBank/DDBJ databases">
        <authorList>
            <person name="Bekaert M."/>
        </authorList>
    </citation>
    <scope>NUCLEOTIDE SEQUENCE</scope>
</reference>
<feature type="domain" description="B box-type" evidence="3">
    <location>
        <begin position="2"/>
        <end position="52"/>
    </location>
</feature>
<dbReference type="InterPro" id="IPR000315">
    <property type="entry name" value="Znf_B-box"/>
</dbReference>
<sequence length="197" mass="23075">MTSTVVCGICYHDIIIRDARQWCTNCEEGLCEDCEIVHRSTENTRTHKIISIIDYQHLKDVLNSEKNIRDIKSSAEEFDKQEENIKKYIQEMREILNKHLNDMEQNLISDFLEKSGSCKIAYANTTKQLISKNDKLAKLKNETESLKRITSDEQIFLGTRRIYKVVEQEINSMKTIFNAAKSYEINLELDSDIFQHF</sequence>
<evidence type="ECO:0000256" key="2">
    <source>
        <dbReference type="SAM" id="Coils"/>
    </source>
</evidence>
<keyword evidence="1" id="KW-0479">Metal-binding</keyword>